<feature type="non-terminal residue" evidence="2">
    <location>
        <position position="111"/>
    </location>
</feature>
<feature type="signal peptide" evidence="1">
    <location>
        <begin position="1"/>
        <end position="23"/>
    </location>
</feature>
<organism evidence="2 3">
    <name type="scientific">Chaetura pelagica</name>
    <name type="common">Chimney swift</name>
    <name type="synonym">Hirundo pelagica</name>
    <dbReference type="NCBI Taxonomy" id="8897"/>
    <lineage>
        <taxon>Eukaryota</taxon>
        <taxon>Metazoa</taxon>
        <taxon>Chordata</taxon>
        <taxon>Craniata</taxon>
        <taxon>Vertebrata</taxon>
        <taxon>Euteleostomi</taxon>
        <taxon>Archelosauria</taxon>
        <taxon>Archosauria</taxon>
        <taxon>Dinosauria</taxon>
        <taxon>Saurischia</taxon>
        <taxon>Theropoda</taxon>
        <taxon>Coelurosauria</taxon>
        <taxon>Aves</taxon>
        <taxon>Neognathae</taxon>
        <taxon>Neoaves</taxon>
        <taxon>Strisores</taxon>
        <taxon>Apodiformes</taxon>
        <taxon>Apodidae</taxon>
        <taxon>Apodinae</taxon>
        <taxon>Chaetura</taxon>
    </lineage>
</organism>
<feature type="chain" id="PRO_5001885320" evidence="1">
    <location>
        <begin position="24"/>
        <end position="111"/>
    </location>
</feature>
<evidence type="ECO:0000313" key="2">
    <source>
        <dbReference type="EMBL" id="KFU89430.1"/>
    </source>
</evidence>
<protein>
    <submittedName>
        <fullName evidence="2">Uncharacterized protein</fullName>
    </submittedName>
</protein>
<reference evidence="3" key="2">
    <citation type="journal article" date="2014" name="Science">
        <title>Comparative genomics reveals insights into avian genome evolution and adaptation.</title>
        <authorList>
            <consortium name="Avian Genome Consortium"/>
            <person name="Zhang G."/>
            <person name="Li C."/>
            <person name="Li Q."/>
            <person name="Li B."/>
            <person name="Larkin D.M."/>
            <person name="Lee C."/>
            <person name="Storz J.F."/>
            <person name="Antunes A."/>
            <person name="Greenwold M.J."/>
            <person name="Meredith R.W."/>
            <person name="Odeen A."/>
            <person name="Cui J."/>
            <person name="Zhou Q."/>
            <person name="Xu L."/>
            <person name="Pan H."/>
            <person name="Wang Z."/>
            <person name="Jin L."/>
            <person name="Zhang P."/>
            <person name="Hu H."/>
            <person name="Yang W."/>
            <person name="Hu J."/>
            <person name="Xiao J."/>
            <person name="Yang Z."/>
            <person name="Liu Y."/>
            <person name="Xie Q."/>
            <person name="Yu H."/>
            <person name="Lian J."/>
            <person name="Wen P."/>
            <person name="Zhang F."/>
            <person name="Li H."/>
            <person name="Zeng Y."/>
            <person name="Xiong Z."/>
            <person name="Liu S."/>
            <person name="Zhou L."/>
            <person name="Huang Z."/>
            <person name="An N."/>
            <person name="Wang J."/>
            <person name="Zheng Q."/>
            <person name="Xiong Y."/>
            <person name="Wang G."/>
            <person name="Wang B."/>
            <person name="Wang J."/>
            <person name="Fan Y."/>
            <person name="da Fonseca R.R."/>
            <person name="Alfaro-Nunez A."/>
            <person name="Schubert M."/>
            <person name="Orlando L."/>
            <person name="Mourier T."/>
            <person name="Howard J.T."/>
            <person name="Ganapathy G."/>
            <person name="Pfenning A."/>
            <person name="Whitney O."/>
            <person name="Rivas M.V."/>
            <person name="Hara E."/>
            <person name="Smith J."/>
            <person name="Farre M."/>
            <person name="Narayan J."/>
            <person name="Slavov G."/>
            <person name="Romanov M.N."/>
            <person name="Borges R."/>
            <person name="Machado J.P."/>
            <person name="Khan I."/>
            <person name="Springer M.S."/>
            <person name="Gatesy J."/>
            <person name="Hoffmann F.G."/>
            <person name="Opazo J.C."/>
            <person name="Hastad O."/>
            <person name="Sawyer R.H."/>
            <person name="Kim H."/>
            <person name="Kim K.W."/>
            <person name="Kim H.J."/>
            <person name="Cho S."/>
            <person name="Li N."/>
            <person name="Huang Y."/>
            <person name="Bruford M.W."/>
            <person name="Zhan X."/>
            <person name="Dixon A."/>
            <person name="Bertelsen M.F."/>
            <person name="Derryberry E."/>
            <person name="Warren W."/>
            <person name="Wilson R.K."/>
            <person name="Li S."/>
            <person name="Ray D.A."/>
            <person name="Green R.E."/>
            <person name="O'Brien S.J."/>
            <person name="Griffin D."/>
            <person name="Johnson W.E."/>
            <person name="Haussler D."/>
            <person name="Ryder O.A."/>
            <person name="Willerslev E."/>
            <person name="Graves G.R."/>
            <person name="Alstrom P."/>
            <person name="Fjeldsa J."/>
            <person name="Mindell D.P."/>
            <person name="Edwards S.V."/>
            <person name="Braun E.L."/>
            <person name="Rahbek C."/>
            <person name="Burt D.W."/>
            <person name="Houde P."/>
            <person name="Zhang Y."/>
            <person name="Yang H."/>
            <person name="Wang J."/>
            <person name="Jarvis E.D."/>
            <person name="Gilbert M.T."/>
            <person name="Wang J."/>
        </authorList>
    </citation>
    <scope>NUCLEOTIDE SEQUENCE [LARGE SCALE GENOMIC DNA]</scope>
</reference>
<reference evidence="2 3" key="1">
    <citation type="submission" date="2013-08" db="EMBL/GenBank/DDBJ databases">
        <title>Genome evolution of avian class.</title>
        <authorList>
            <person name="Zhang G."/>
            <person name="Li C."/>
        </authorList>
    </citation>
    <scope>NUCLEOTIDE SEQUENCE [LARGE SCALE GENOMIC DNA]</scope>
    <source>
        <strain evidence="2">M959</strain>
    </source>
</reference>
<evidence type="ECO:0000256" key="1">
    <source>
        <dbReference type="SAM" id="SignalP"/>
    </source>
</evidence>
<sequence length="111" mass="12524">NDIFDRHEMAFVCFVLFQVLFSGSPRCFENYQTTRFYGISGISQSTCKVIQQNLIPLLKSTVQMLEETSKSSISPEPPETANASQGIEDALMTQELRVVDPATLSRREFVI</sequence>
<name>A0A093DI90_CHAPE</name>
<proteinExistence type="predicted"/>
<accession>A0A093DI90</accession>
<dbReference type="AlphaFoldDB" id="A0A093DI90"/>
<keyword evidence="3" id="KW-1185">Reference proteome</keyword>
<dbReference type="EMBL" id="KN126419">
    <property type="protein sequence ID" value="KFU89430.1"/>
    <property type="molecule type" value="Genomic_DNA"/>
</dbReference>
<keyword evidence="1" id="KW-0732">Signal</keyword>
<feature type="non-terminal residue" evidence="2">
    <location>
        <position position="1"/>
    </location>
</feature>
<evidence type="ECO:0000313" key="3">
    <source>
        <dbReference type="Proteomes" id="UP000031515"/>
    </source>
</evidence>
<dbReference type="Proteomes" id="UP000031515">
    <property type="component" value="Unassembled WGS sequence"/>
</dbReference>
<gene>
    <name evidence="2" type="ORF">M959_13941</name>
</gene>